<dbReference type="PROSITE" id="PS01126">
    <property type="entry name" value="EF_TS_1"/>
    <property type="match status" value="1"/>
</dbReference>
<evidence type="ECO:0000256" key="5">
    <source>
        <dbReference type="HAMAP-Rule" id="MF_03135"/>
    </source>
</evidence>
<evidence type="ECO:0000256" key="6">
    <source>
        <dbReference type="RuleBase" id="RU000642"/>
    </source>
</evidence>
<sequence length="199" mass="22670">MKKISSDLIKELRIITGAGMMDCKNALIKSGCDVDKALYELKKQGLVTATKKMHKIAAEGLINSYIHIGNRIGILIELNCETDFVARREEFHELSKNISMQLAAYSNIQYIDIEDIPIEVRNREKDLELCKVDLFDKPKEIVEKIVEGRLQKTLKSMTLLNQEYIKDNSITVGDLIKLSIAKLGENIKVKRFVRFVLGE</sequence>
<dbReference type="SUPFAM" id="SSF46934">
    <property type="entry name" value="UBA-like"/>
    <property type="match status" value="1"/>
</dbReference>
<dbReference type="Gene3D" id="1.10.286.20">
    <property type="match status" value="1"/>
</dbReference>
<comment type="function">
    <text evidence="4 6">Associates with the EF-Tu.GDP complex and induces the exchange of GDP to GTP. It remains bound to the aminoacyl-tRNA.EF-Tu.GTP complex up to the GTP hydrolysis stage on the ribosome.</text>
</comment>
<dbReference type="SUPFAM" id="SSF54713">
    <property type="entry name" value="Elongation factor Ts (EF-Ts), dimerisation domain"/>
    <property type="match status" value="1"/>
</dbReference>
<comment type="similarity">
    <text evidence="1 4 6">Belongs to the EF-Ts family.</text>
</comment>
<dbReference type="InterPro" id="IPR014039">
    <property type="entry name" value="Transl_elong_EFTs/EF1B_dimer"/>
</dbReference>
<feature type="domain" description="Translation elongation factor EFTs/EF1B dimerisation" evidence="7">
    <location>
        <begin position="51"/>
        <end position="199"/>
    </location>
</feature>
<evidence type="ECO:0000313" key="8">
    <source>
        <dbReference type="EMBL" id="WDA99983.1"/>
    </source>
</evidence>
<organism evidence="8">
    <name type="scientific">Cyanidium sp. THAL103</name>
    <dbReference type="NCBI Taxonomy" id="3027999"/>
    <lineage>
        <taxon>Eukaryota</taxon>
        <taxon>Rhodophyta</taxon>
        <taxon>Bangiophyceae</taxon>
        <taxon>Cyanidiales</taxon>
        <taxon>Cyanidiaceae</taxon>
        <taxon>Cyanidium</taxon>
    </lineage>
</organism>
<keyword evidence="3 4" id="KW-0648">Protein biosynthesis</keyword>
<evidence type="ECO:0000259" key="7">
    <source>
        <dbReference type="Pfam" id="PF00889"/>
    </source>
</evidence>
<keyword evidence="8" id="KW-0934">Plastid</keyword>
<proteinExistence type="inferred from homology"/>
<dbReference type="HAMAP" id="MF_00050">
    <property type="entry name" value="EF_Ts"/>
    <property type="match status" value="1"/>
</dbReference>
<evidence type="ECO:0000256" key="2">
    <source>
        <dbReference type="ARBA" id="ARBA00022768"/>
    </source>
</evidence>
<dbReference type="PROSITE" id="PS01127">
    <property type="entry name" value="EF_TS_2"/>
    <property type="match status" value="1"/>
</dbReference>
<evidence type="ECO:0000256" key="3">
    <source>
        <dbReference type="ARBA" id="ARBA00022917"/>
    </source>
</evidence>
<keyword evidence="4" id="KW-0963">Cytoplasm</keyword>
<reference evidence="8" key="1">
    <citation type="journal article" date="2023" name="J. Phycol.">
        <title>Revised classification of the Cyanidiophyceae based on plastid genome data with descriptions of the Cavernulicolales ord. nov. and Galdieriales ord. nov. (Rhodophyta).</title>
        <authorList>
            <person name="Park S.I."/>
            <person name="Cho C.H."/>
            <person name="Ciniglia C."/>
            <person name="Huang T.Y."/>
            <person name="Liu S.L."/>
            <person name="Bustamante D.E."/>
            <person name="Calderon M.S."/>
            <person name="Mansilla A."/>
            <person name="McDermott T."/>
            <person name="Andersen R.A."/>
            <person name="Yoon H.S."/>
        </authorList>
    </citation>
    <scope>NUCLEOTIDE SEQUENCE</scope>
</reference>
<dbReference type="InterPro" id="IPR018101">
    <property type="entry name" value="Transl_elong_Ts_CS"/>
</dbReference>
<dbReference type="AlphaFoldDB" id="A0A9Y1I431"/>
<dbReference type="PANTHER" id="PTHR11741:SF0">
    <property type="entry name" value="ELONGATION FACTOR TS, MITOCHONDRIAL"/>
    <property type="match status" value="1"/>
</dbReference>
<dbReference type="Gene3D" id="3.30.479.20">
    <property type="entry name" value="Elongation factor Ts, dimerisation domain"/>
    <property type="match status" value="1"/>
</dbReference>
<dbReference type="PANTHER" id="PTHR11741">
    <property type="entry name" value="ELONGATION FACTOR TS"/>
    <property type="match status" value="1"/>
</dbReference>
<dbReference type="GO" id="GO:0003746">
    <property type="term" value="F:translation elongation factor activity"/>
    <property type="evidence" value="ECO:0007669"/>
    <property type="project" value="UniProtKB-UniRule"/>
</dbReference>
<name>A0A9Y1I431_9RHOD</name>
<dbReference type="FunFam" id="1.10.8.10:FF:000001">
    <property type="entry name" value="Elongation factor Ts"/>
    <property type="match status" value="1"/>
</dbReference>
<evidence type="ECO:0000256" key="4">
    <source>
        <dbReference type="HAMAP-Rule" id="MF_00050"/>
    </source>
</evidence>
<dbReference type="Gene3D" id="1.10.8.10">
    <property type="entry name" value="DNA helicase RuvA subunit, C-terminal domain"/>
    <property type="match status" value="1"/>
</dbReference>
<keyword evidence="2 4" id="KW-0251">Elongation factor</keyword>
<protein>
    <recommendedName>
        <fullName evidence="5">Elongation factor Ts, mitochondrial</fullName>
        <shortName evidence="5">EF-Ts</shortName>
        <shortName evidence="5">EF-TsMt</shortName>
    </recommendedName>
</protein>
<evidence type="ECO:0000256" key="1">
    <source>
        <dbReference type="ARBA" id="ARBA00005532"/>
    </source>
</evidence>
<dbReference type="Pfam" id="PF00889">
    <property type="entry name" value="EF_TS"/>
    <property type="match status" value="1"/>
</dbReference>
<dbReference type="InterPro" id="IPR036402">
    <property type="entry name" value="EF-Ts_dimer_sf"/>
</dbReference>
<dbReference type="InterPro" id="IPR009060">
    <property type="entry name" value="UBA-like_sf"/>
</dbReference>
<accession>A0A9Y1I431</accession>
<geneLocation type="plastid" evidence="8"/>
<dbReference type="InterPro" id="IPR001816">
    <property type="entry name" value="Transl_elong_EFTs/EF1B"/>
</dbReference>
<dbReference type="CDD" id="cd14275">
    <property type="entry name" value="UBA_EF-Ts"/>
    <property type="match status" value="1"/>
</dbReference>
<keyword evidence="5" id="KW-0496">Mitochondrion</keyword>
<dbReference type="NCBIfam" id="TIGR00116">
    <property type="entry name" value="tsf"/>
    <property type="match status" value="1"/>
</dbReference>
<dbReference type="GO" id="GO:0005739">
    <property type="term" value="C:mitochondrion"/>
    <property type="evidence" value="ECO:0007669"/>
    <property type="project" value="UniProtKB-SubCell"/>
</dbReference>
<dbReference type="EMBL" id="OP616817">
    <property type="protein sequence ID" value="WDA99983.1"/>
    <property type="molecule type" value="Genomic_DNA"/>
</dbReference>
<gene>
    <name evidence="8" type="primary">tsf</name>
    <name evidence="8" type="ORF">CspTHAL103_059</name>
</gene>
<comment type="subcellular location">
    <subcellularLocation>
        <location evidence="4">Cytoplasm</location>
    </subcellularLocation>
    <subcellularLocation>
        <location evidence="5">Mitochondrion</location>
    </subcellularLocation>
</comment>